<evidence type="ECO:0000313" key="2">
    <source>
        <dbReference type="Proteomes" id="UP000827914"/>
    </source>
</evidence>
<name>A0AAE8XCB5_9CAUD</name>
<keyword evidence="2" id="KW-1185">Reference proteome</keyword>
<reference evidence="1" key="1">
    <citation type="submission" date="2021-09" db="EMBL/GenBank/DDBJ databases">
        <authorList>
            <person name="Liu Y."/>
        </authorList>
    </citation>
    <scope>NUCLEOTIDE SEQUENCE</scope>
</reference>
<organism evidence="1 2">
    <name type="scientific">Pseudomonas phage PHB09</name>
    <dbReference type="NCBI Taxonomy" id="2867265"/>
    <lineage>
        <taxon>Viruses</taxon>
        <taxon>Duplodnaviria</taxon>
        <taxon>Heunggongvirae</taxon>
        <taxon>Uroviricota</taxon>
        <taxon>Caudoviricetes</taxon>
        <taxon>Vandenendeviridae</taxon>
        <taxon>Gorskivirinae</taxon>
        <taxon>Dilongvirus</taxon>
        <taxon>Dilongvirus PHB09</taxon>
    </lineage>
</organism>
<proteinExistence type="predicted"/>
<sequence>MQNKQALIKVAEWLEDGAKHVNIENGHKIDQFDMEHAVTANSCGTACCIAGALVQFEGLIQPVVKGSAIFFDEVDEETDDLVEGVGRLATNYLAIDKSDAEKLFIPWDYFEAEDYREFSDPERAARVIRHYLETGVVDWDMFPPSEEYCNMWNF</sequence>
<dbReference type="Proteomes" id="UP000827914">
    <property type="component" value="Segment"/>
</dbReference>
<gene>
    <name evidence="1" type="ORF">PHB09_126</name>
</gene>
<accession>A0AAE8XCB5</accession>
<dbReference type="EMBL" id="OK040171">
    <property type="protein sequence ID" value="UAV84621.1"/>
    <property type="molecule type" value="Genomic_DNA"/>
</dbReference>
<protein>
    <submittedName>
        <fullName evidence="1">Uncharacterized protein</fullName>
    </submittedName>
</protein>
<evidence type="ECO:0000313" key="1">
    <source>
        <dbReference type="EMBL" id="UAV84621.1"/>
    </source>
</evidence>